<feature type="signal peptide" evidence="8">
    <location>
        <begin position="1"/>
        <end position="22"/>
    </location>
</feature>
<evidence type="ECO:0000256" key="3">
    <source>
        <dbReference type="ARBA" id="ARBA00022714"/>
    </source>
</evidence>
<dbReference type="GO" id="GO:0051537">
    <property type="term" value="F:2 iron, 2 sulfur cluster binding"/>
    <property type="evidence" value="ECO:0007669"/>
    <property type="project" value="UniProtKB-KW"/>
</dbReference>
<reference evidence="10" key="1">
    <citation type="submission" date="2022-03" db="EMBL/GenBank/DDBJ databases">
        <authorList>
            <person name="Woo C.Y."/>
        </authorList>
    </citation>
    <scope>NUCLEOTIDE SEQUENCE</scope>
    <source>
        <strain evidence="10">CYS-02</strain>
    </source>
</reference>
<proteinExistence type="inferred from homology"/>
<dbReference type="InterPro" id="IPR017941">
    <property type="entry name" value="Rieske_2Fe-2S"/>
</dbReference>
<dbReference type="SUPFAM" id="SSF55961">
    <property type="entry name" value="Bet v1-like"/>
    <property type="match status" value="1"/>
</dbReference>
<dbReference type="InterPro" id="IPR015879">
    <property type="entry name" value="Ring_hydroxy_dOase_asu_C_dom"/>
</dbReference>
<name>A0A9X2AMM4_9BURK</name>
<dbReference type="PANTHER" id="PTHR43756">
    <property type="entry name" value="CHOLINE MONOOXYGENASE, CHLOROPLASTIC"/>
    <property type="match status" value="1"/>
</dbReference>
<comment type="similarity">
    <text evidence="2">Belongs to the bacterial ring-hydroxylating dioxygenase alpha subunit family.</text>
</comment>
<evidence type="ECO:0000313" key="10">
    <source>
        <dbReference type="EMBL" id="MCJ0763519.1"/>
    </source>
</evidence>
<comment type="caution">
    <text evidence="10">The sequence shown here is derived from an EMBL/GenBank/DDBJ whole genome shotgun (WGS) entry which is preliminary data.</text>
</comment>
<keyword evidence="6" id="KW-0408">Iron</keyword>
<feature type="chain" id="PRO_5040772596" evidence="8">
    <location>
        <begin position="23"/>
        <end position="411"/>
    </location>
</feature>
<protein>
    <submittedName>
        <fullName evidence="10">Rieske 2Fe-2S domain-containing protein</fullName>
    </submittedName>
</protein>
<evidence type="ECO:0000313" key="11">
    <source>
        <dbReference type="Proteomes" id="UP001139447"/>
    </source>
</evidence>
<evidence type="ECO:0000256" key="7">
    <source>
        <dbReference type="ARBA" id="ARBA00023014"/>
    </source>
</evidence>
<dbReference type="Gene3D" id="3.90.380.10">
    <property type="entry name" value="Naphthalene 1,2-dioxygenase Alpha Subunit, Chain A, domain 1"/>
    <property type="match status" value="1"/>
</dbReference>
<evidence type="ECO:0000259" key="9">
    <source>
        <dbReference type="PROSITE" id="PS51296"/>
    </source>
</evidence>
<keyword evidence="3" id="KW-0001">2Fe-2S</keyword>
<dbReference type="SUPFAM" id="SSF50022">
    <property type="entry name" value="ISP domain"/>
    <property type="match status" value="1"/>
</dbReference>
<keyword evidence="8" id="KW-0732">Signal</keyword>
<keyword evidence="5" id="KW-0560">Oxidoreductase</keyword>
<accession>A0A9X2AMM4</accession>
<evidence type="ECO:0000256" key="4">
    <source>
        <dbReference type="ARBA" id="ARBA00022723"/>
    </source>
</evidence>
<evidence type="ECO:0000256" key="8">
    <source>
        <dbReference type="SAM" id="SignalP"/>
    </source>
</evidence>
<keyword evidence="4" id="KW-0479">Metal-binding</keyword>
<dbReference type="RefSeq" id="WP_243306108.1">
    <property type="nucleotide sequence ID" value="NZ_JALGBI010000001.1"/>
</dbReference>
<dbReference type="CDD" id="cd03469">
    <property type="entry name" value="Rieske_RO_Alpha_N"/>
    <property type="match status" value="1"/>
</dbReference>
<dbReference type="PROSITE" id="PS51296">
    <property type="entry name" value="RIESKE"/>
    <property type="match status" value="1"/>
</dbReference>
<dbReference type="AlphaFoldDB" id="A0A9X2AMM4"/>
<dbReference type="Pfam" id="PF00848">
    <property type="entry name" value="Ring_hydroxyl_A"/>
    <property type="match status" value="1"/>
</dbReference>
<dbReference type="PANTHER" id="PTHR43756:SF5">
    <property type="entry name" value="CHOLINE MONOOXYGENASE, CHLOROPLASTIC"/>
    <property type="match status" value="1"/>
</dbReference>
<dbReference type="Proteomes" id="UP001139447">
    <property type="component" value="Unassembled WGS sequence"/>
</dbReference>
<feature type="domain" description="Rieske" evidence="9">
    <location>
        <begin position="73"/>
        <end position="184"/>
    </location>
</feature>
<evidence type="ECO:0000256" key="2">
    <source>
        <dbReference type="ARBA" id="ARBA00008751"/>
    </source>
</evidence>
<dbReference type="Pfam" id="PF00355">
    <property type="entry name" value="Rieske"/>
    <property type="match status" value="1"/>
</dbReference>
<dbReference type="Gene3D" id="2.102.10.10">
    <property type="entry name" value="Rieske [2Fe-2S] iron-sulphur domain"/>
    <property type="match status" value="1"/>
</dbReference>
<comment type="cofactor">
    <cofactor evidence="1">
        <name>Fe cation</name>
        <dbReference type="ChEBI" id="CHEBI:24875"/>
    </cofactor>
</comment>
<sequence length="411" mass="45235">MRPAASAAAAAPVATAPPAATAAMLERVRTQIASHRAEWQDSTVAEGRIAAQRYCAPEVWQAELQALFRPLPLIAAHSSEIASGQVLAHDGYGVPLLLARDAQGTMRCFLNVCRHRGMRLVEDSGAAQTRASVVCPYHGWSYKLDGPLRHRLHAEAFDDGAACPAGARDLVLLPCAERHGLVWVVPDPQGSLDLPAYLDGLDAELPYLGIDRLCHFRTIEAEYPANWKLIIDAFLEPYHIRVLHKDTIYPYFTDGITAGERFGPHIYSLVARRAAQDWAAAGGEPPATQEALRLLATPSQVIFPNTVTIFHPDYLSLITLYPTGPETLRWTHRMLIPADKATPDWTPHWEKTFRLIEQGVFQKEDIHCAVGIQRGLKSGANTHLAVGRVEQALSWFHDEVARRLGPVAGLT</sequence>
<dbReference type="EMBL" id="JALGBI010000001">
    <property type="protein sequence ID" value="MCJ0763519.1"/>
    <property type="molecule type" value="Genomic_DNA"/>
</dbReference>
<evidence type="ECO:0000256" key="1">
    <source>
        <dbReference type="ARBA" id="ARBA00001962"/>
    </source>
</evidence>
<dbReference type="GO" id="GO:0005506">
    <property type="term" value="F:iron ion binding"/>
    <property type="evidence" value="ECO:0007669"/>
    <property type="project" value="InterPro"/>
</dbReference>
<evidence type="ECO:0000256" key="6">
    <source>
        <dbReference type="ARBA" id="ARBA00023004"/>
    </source>
</evidence>
<dbReference type="InterPro" id="IPR036922">
    <property type="entry name" value="Rieske_2Fe-2S_sf"/>
</dbReference>
<dbReference type="InterPro" id="IPR001663">
    <property type="entry name" value="Rng_hydr_dOase-A"/>
</dbReference>
<gene>
    <name evidence="10" type="ORF">MMF98_09890</name>
</gene>
<dbReference type="GO" id="GO:0016491">
    <property type="term" value="F:oxidoreductase activity"/>
    <property type="evidence" value="ECO:0007669"/>
    <property type="project" value="UniProtKB-KW"/>
</dbReference>
<keyword evidence="7" id="KW-0411">Iron-sulfur</keyword>
<evidence type="ECO:0000256" key="5">
    <source>
        <dbReference type="ARBA" id="ARBA00023002"/>
    </source>
</evidence>
<organism evidence="10 11">
    <name type="scientific">Variovorax terrae</name>
    <dbReference type="NCBI Taxonomy" id="2923278"/>
    <lineage>
        <taxon>Bacteria</taxon>
        <taxon>Pseudomonadati</taxon>
        <taxon>Pseudomonadota</taxon>
        <taxon>Betaproteobacteria</taxon>
        <taxon>Burkholderiales</taxon>
        <taxon>Comamonadaceae</taxon>
        <taxon>Variovorax</taxon>
    </lineage>
</organism>
<dbReference type="PRINTS" id="PR00090">
    <property type="entry name" value="RNGDIOXGNASE"/>
</dbReference>
<keyword evidence="11" id="KW-1185">Reference proteome</keyword>